<evidence type="ECO:0000313" key="2">
    <source>
        <dbReference type="Proteomes" id="UP001303046"/>
    </source>
</evidence>
<keyword evidence="2" id="KW-1185">Reference proteome</keyword>
<evidence type="ECO:0000313" key="1">
    <source>
        <dbReference type="EMBL" id="KAK6763335.1"/>
    </source>
</evidence>
<accession>A0ABR1ELR6</accession>
<reference evidence="1 2" key="1">
    <citation type="submission" date="2023-08" db="EMBL/GenBank/DDBJ databases">
        <title>A Necator americanus chromosomal reference genome.</title>
        <authorList>
            <person name="Ilik V."/>
            <person name="Petrzelkova K.J."/>
            <person name="Pardy F."/>
            <person name="Fuh T."/>
            <person name="Niatou-Singa F.S."/>
            <person name="Gouil Q."/>
            <person name="Baker L."/>
            <person name="Ritchie M.E."/>
            <person name="Jex A.R."/>
            <person name="Gazzola D."/>
            <person name="Li H."/>
            <person name="Toshio Fujiwara R."/>
            <person name="Zhan B."/>
            <person name="Aroian R.V."/>
            <person name="Pafco B."/>
            <person name="Schwarz E.M."/>
        </authorList>
    </citation>
    <scope>NUCLEOTIDE SEQUENCE [LARGE SCALE GENOMIC DNA]</scope>
    <source>
        <strain evidence="1 2">Aroian</strain>
        <tissue evidence="1">Whole animal</tissue>
    </source>
</reference>
<protein>
    <submittedName>
        <fullName evidence="1">Uncharacterized protein</fullName>
    </submittedName>
</protein>
<organism evidence="1 2">
    <name type="scientific">Necator americanus</name>
    <name type="common">Human hookworm</name>
    <dbReference type="NCBI Taxonomy" id="51031"/>
    <lineage>
        <taxon>Eukaryota</taxon>
        <taxon>Metazoa</taxon>
        <taxon>Ecdysozoa</taxon>
        <taxon>Nematoda</taxon>
        <taxon>Chromadorea</taxon>
        <taxon>Rhabditida</taxon>
        <taxon>Rhabditina</taxon>
        <taxon>Rhabditomorpha</taxon>
        <taxon>Strongyloidea</taxon>
        <taxon>Ancylostomatidae</taxon>
        <taxon>Bunostominae</taxon>
        <taxon>Necator</taxon>
    </lineage>
</organism>
<gene>
    <name evidence="1" type="primary">Necator_chrX.g24039</name>
    <name evidence="1" type="ORF">RB195_023874</name>
</gene>
<proteinExistence type="predicted"/>
<comment type="caution">
    <text evidence="1">The sequence shown here is derived from an EMBL/GenBank/DDBJ whole genome shotgun (WGS) entry which is preliminary data.</text>
</comment>
<dbReference type="EMBL" id="JAVFWL010000006">
    <property type="protein sequence ID" value="KAK6763335.1"/>
    <property type="molecule type" value="Genomic_DNA"/>
</dbReference>
<dbReference type="Proteomes" id="UP001303046">
    <property type="component" value="Unassembled WGS sequence"/>
</dbReference>
<sequence>MTKFTYNAHTLASKAAVEDRGTCDNTTVCSGCPPKHEYGNKHRLFQTTNDPNRTSRIGCSSTPPMTIFFVFQHQARKKKKYKLSIWNWKSSTREVHHYYKVIVGDFKAKITPRRTPNQLHIGTHVLHRNE</sequence>
<name>A0ABR1ELR6_NECAM</name>